<keyword evidence="7" id="KW-1185">Reference proteome</keyword>
<dbReference type="PANTHER" id="PTHR30419:SF8">
    <property type="entry name" value="NITROGEN ASSIMILATION TRANSCRIPTIONAL ACTIVATOR-RELATED"/>
    <property type="match status" value="1"/>
</dbReference>
<dbReference type="EMBL" id="JBBMFV010000004">
    <property type="protein sequence ID" value="MEO3943345.1"/>
    <property type="molecule type" value="Genomic_DNA"/>
</dbReference>
<dbReference type="Gene3D" id="1.10.10.10">
    <property type="entry name" value="Winged helix-like DNA-binding domain superfamily/Winged helix DNA-binding domain"/>
    <property type="match status" value="1"/>
</dbReference>
<evidence type="ECO:0000256" key="2">
    <source>
        <dbReference type="ARBA" id="ARBA00023015"/>
    </source>
</evidence>
<dbReference type="InterPro" id="IPR050950">
    <property type="entry name" value="HTH-type_LysR_regulators"/>
</dbReference>
<sequence>MDLRHLTYFLSIADEGSINAASRSLLVAQPSLSRQLRSLEKELGLTLFDRSGARLSLTAAGTAFLPIAKDLVTRAAQAKSSARAMAGGSVQRLTIAAASATIADIIAPFIVSQGPGGILTDVVEATPEFVYQELQEGRADFALGTKPPPSNLESIVVGSAFLWAQCNAEHPLAGREKIGLSELVQWPLIAMTADFGVRTMFDDAVSAEHLTYTAEFEVRSARVGQALAAAGKGICVLSDDPSFGVHAMPITHRGKDLVFTLFGVWNPLHFAAPAIGECLQNLSRFTADLYPAARL</sequence>
<evidence type="ECO:0000256" key="4">
    <source>
        <dbReference type="ARBA" id="ARBA00023163"/>
    </source>
</evidence>
<evidence type="ECO:0000313" key="7">
    <source>
        <dbReference type="Proteomes" id="UP001448614"/>
    </source>
</evidence>
<keyword evidence="2" id="KW-0805">Transcription regulation</keyword>
<evidence type="ECO:0000256" key="1">
    <source>
        <dbReference type="ARBA" id="ARBA00009437"/>
    </source>
</evidence>
<proteinExistence type="inferred from homology"/>
<comment type="caution">
    <text evidence="6">The sequence shown here is derived from an EMBL/GenBank/DDBJ whole genome shotgun (WGS) entry which is preliminary data.</text>
</comment>
<dbReference type="Pfam" id="PF03466">
    <property type="entry name" value="LysR_substrate"/>
    <property type="match status" value="1"/>
</dbReference>
<dbReference type="SUPFAM" id="SSF46785">
    <property type="entry name" value="Winged helix' DNA-binding domain"/>
    <property type="match status" value="1"/>
</dbReference>
<protein>
    <submittedName>
        <fullName evidence="6">LysR family transcriptional regulator</fullName>
    </submittedName>
</protein>
<keyword evidence="4" id="KW-0804">Transcription</keyword>
<dbReference type="PRINTS" id="PR00039">
    <property type="entry name" value="HTHLYSR"/>
</dbReference>
<dbReference type="InterPro" id="IPR036390">
    <property type="entry name" value="WH_DNA-bd_sf"/>
</dbReference>
<feature type="domain" description="HTH lysR-type" evidence="5">
    <location>
        <begin position="1"/>
        <end position="58"/>
    </location>
</feature>
<dbReference type="Proteomes" id="UP001448614">
    <property type="component" value="Unassembled WGS sequence"/>
</dbReference>
<dbReference type="InterPro" id="IPR005119">
    <property type="entry name" value="LysR_subst-bd"/>
</dbReference>
<evidence type="ECO:0000259" key="5">
    <source>
        <dbReference type="PROSITE" id="PS50931"/>
    </source>
</evidence>
<dbReference type="SUPFAM" id="SSF53850">
    <property type="entry name" value="Periplasmic binding protein-like II"/>
    <property type="match status" value="1"/>
</dbReference>
<evidence type="ECO:0000256" key="3">
    <source>
        <dbReference type="ARBA" id="ARBA00023125"/>
    </source>
</evidence>
<reference evidence="6 7" key="1">
    <citation type="journal article" date="2024" name="Appl. Microbiol. Biotechnol.">
        <title>Biosynthetic gene clusters with biotechnological applications in novel Antarctic isolates from Actinomycetota.</title>
        <authorList>
            <person name="Bruna P."/>
            <person name="Nunez-Montero K."/>
            <person name="Contreras M.J."/>
            <person name="Leal K."/>
            <person name="Garcia M."/>
            <person name="Abanto M."/>
            <person name="Barrientos L."/>
        </authorList>
    </citation>
    <scope>NUCLEOTIDE SEQUENCE [LARGE SCALE GENOMIC DNA]</scope>
    <source>
        <strain evidence="6 7">Se16.17</strain>
    </source>
</reference>
<name>A0ABV0GXU9_PAENI</name>
<organism evidence="6 7">
    <name type="scientific">Paenarthrobacter nicotinovorans</name>
    <name type="common">Arthrobacter nicotinovorans</name>
    <dbReference type="NCBI Taxonomy" id="29320"/>
    <lineage>
        <taxon>Bacteria</taxon>
        <taxon>Bacillati</taxon>
        <taxon>Actinomycetota</taxon>
        <taxon>Actinomycetes</taxon>
        <taxon>Micrococcales</taxon>
        <taxon>Micrococcaceae</taxon>
        <taxon>Paenarthrobacter</taxon>
    </lineage>
</organism>
<accession>A0ABV0GXU9</accession>
<dbReference type="RefSeq" id="WP_026540396.1">
    <property type="nucleotide sequence ID" value="NZ_JAVDRC010000001.1"/>
</dbReference>
<dbReference type="Gene3D" id="3.40.190.290">
    <property type="match status" value="1"/>
</dbReference>
<dbReference type="PANTHER" id="PTHR30419">
    <property type="entry name" value="HTH-TYPE TRANSCRIPTIONAL REGULATOR YBHD"/>
    <property type="match status" value="1"/>
</dbReference>
<comment type="similarity">
    <text evidence="1">Belongs to the LysR transcriptional regulatory family.</text>
</comment>
<dbReference type="PROSITE" id="PS50931">
    <property type="entry name" value="HTH_LYSR"/>
    <property type="match status" value="1"/>
</dbReference>
<dbReference type="InterPro" id="IPR000847">
    <property type="entry name" value="LysR_HTH_N"/>
</dbReference>
<evidence type="ECO:0000313" key="6">
    <source>
        <dbReference type="EMBL" id="MEO3943345.1"/>
    </source>
</evidence>
<dbReference type="Pfam" id="PF00126">
    <property type="entry name" value="HTH_1"/>
    <property type="match status" value="1"/>
</dbReference>
<keyword evidence="3" id="KW-0238">DNA-binding</keyword>
<gene>
    <name evidence="6" type="ORF">V3C41_19915</name>
</gene>
<dbReference type="InterPro" id="IPR036388">
    <property type="entry name" value="WH-like_DNA-bd_sf"/>
</dbReference>